<dbReference type="PANTHER" id="PTHR23199">
    <property type="entry name" value="NEUROTROPHIN 1-RELATED"/>
    <property type="match status" value="1"/>
</dbReference>
<evidence type="ECO:0000256" key="3">
    <source>
        <dbReference type="ARBA" id="ARBA00023180"/>
    </source>
</evidence>
<dbReference type="FunFam" id="2.10.90.10:FF:000035">
    <property type="entry name" value="Spz1"/>
    <property type="match status" value="1"/>
</dbReference>
<dbReference type="Proteomes" id="UP001381693">
    <property type="component" value="Unassembled WGS sequence"/>
</dbReference>
<dbReference type="SUPFAM" id="SSF57501">
    <property type="entry name" value="Cystine-knot cytokines"/>
    <property type="match status" value="1"/>
</dbReference>
<keyword evidence="3" id="KW-0325">Glycoprotein</keyword>
<evidence type="ECO:0000259" key="4">
    <source>
        <dbReference type="Pfam" id="PF16077"/>
    </source>
</evidence>
<dbReference type="GO" id="GO:0021556">
    <property type="term" value="P:central nervous system formation"/>
    <property type="evidence" value="ECO:0007669"/>
    <property type="project" value="TreeGrafter"/>
</dbReference>
<dbReference type="PANTHER" id="PTHR23199:SF12">
    <property type="entry name" value="NEUROTROPHIN 1-RELATED"/>
    <property type="match status" value="1"/>
</dbReference>
<accession>A0AAN9ADW1</accession>
<dbReference type="EMBL" id="JAXCGZ010002001">
    <property type="protein sequence ID" value="KAK7084714.1"/>
    <property type="molecule type" value="Genomic_DNA"/>
</dbReference>
<keyword evidence="6" id="KW-1185">Reference proteome</keyword>
<dbReference type="GO" id="GO:0005615">
    <property type="term" value="C:extracellular space"/>
    <property type="evidence" value="ECO:0007669"/>
    <property type="project" value="UniProtKB-ARBA"/>
</dbReference>
<organism evidence="5 6">
    <name type="scientific">Halocaridina rubra</name>
    <name type="common">Hawaiian red shrimp</name>
    <dbReference type="NCBI Taxonomy" id="373956"/>
    <lineage>
        <taxon>Eukaryota</taxon>
        <taxon>Metazoa</taxon>
        <taxon>Ecdysozoa</taxon>
        <taxon>Arthropoda</taxon>
        <taxon>Crustacea</taxon>
        <taxon>Multicrustacea</taxon>
        <taxon>Malacostraca</taxon>
        <taxon>Eumalacostraca</taxon>
        <taxon>Eucarida</taxon>
        <taxon>Decapoda</taxon>
        <taxon>Pleocyemata</taxon>
        <taxon>Caridea</taxon>
        <taxon>Atyoidea</taxon>
        <taxon>Atyidae</taxon>
        <taxon>Halocaridina</taxon>
    </lineage>
</organism>
<dbReference type="InterPro" id="IPR052444">
    <property type="entry name" value="Spz/Toll_ligand-like"/>
</dbReference>
<dbReference type="AlphaFoldDB" id="A0AAN9ADW1"/>
<comment type="caution">
    <text evidence="5">The sequence shown here is derived from an EMBL/GenBank/DDBJ whole genome shotgun (WGS) entry which is preliminary data.</text>
</comment>
<keyword evidence="2" id="KW-1015">Disulfide bond</keyword>
<dbReference type="InterPro" id="IPR032104">
    <property type="entry name" value="Spaetzle"/>
</dbReference>
<evidence type="ECO:0000256" key="1">
    <source>
        <dbReference type="ARBA" id="ARBA00022729"/>
    </source>
</evidence>
<dbReference type="Gene3D" id="2.10.90.10">
    <property type="entry name" value="Cystine-knot cytokines"/>
    <property type="match status" value="1"/>
</dbReference>
<sequence length="216" mass="24687">VSLALTSQVLSSFPSYYAIPVYQYMYPYSLQSFYHHQLPVVPSIAPVPHTHIPACAGNGTKSWCLEDPEYPAHEVKKAVQNYFYTFTSFYADVGDLDTRLSVSLPRILEEETYLCDAKTSYVRPLRARNTDGKWRIIVNNIKANYETYTQTARLEECLIAGKPCPLVPSCHASRCLQKNMYHRFLVYDPYDQHFPLALETFKLPSSCACLLGAYFL</sequence>
<evidence type="ECO:0000313" key="6">
    <source>
        <dbReference type="Proteomes" id="UP001381693"/>
    </source>
</evidence>
<feature type="domain" description="Spaetzle" evidence="4">
    <location>
        <begin position="113"/>
        <end position="210"/>
    </location>
</feature>
<evidence type="ECO:0000256" key="2">
    <source>
        <dbReference type="ARBA" id="ARBA00023157"/>
    </source>
</evidence>
<dbReference type="GO" id="GO:0008083">
    <property type="term" value="F:growth factor activity"/>
    <property type="evidence" value="ECO:0007669"/>
    <property type="project" value="TreeGrafter"/>
</dbReference>
<protein>
    <submittedName>
        <fullName evidence="5">Spaetzle</fullName>
    </submittedName>
</protein>
<gene>
    <name evidence="5" type="primary">NT1_8</name>
    <name evidence="5" type="ORF">SK128_003732</name>
</gene>
<proteinExistence type="predicted"/>
<dbReference type="GO" id="GO:0045087">
    <property type="term" value="P:innate immune response"/>
    <property type="evidence" value="ECO:0007669"/>
    <property type="project" value="TreeGrafter"/>
</dbReference>
<dbReference type="InterPro" id="IPR029034">
    <property type="entry name" value="Cystine-knot_cytokine"/>
</dbReference>
<reference evidence="5 6" key="1">
    <citation type="submission" date="2023-11" db="EMBL/GenBank/DDBJ databases">
        <title>Halocaridina rubra genome assembly.</title>
        <authorList>
            <person name="Smith C."/>
        </authorList>
    </citation>
    <scope>NUCLEOTIDE SEQUENCE [LARGE SCALE GENOMIC DNA]</scope>
    <source>
        <strain evidence="5">EP-1</strain>
        <tissue evidence="5">Whole</tissue>
    </source>
</reference>
<keyword evidence="1" id="KW-0732">Signal</keyword>
<dbReference type="GO" id="GO:0005121">
    <property type="term" value="F:Toll binding"/>
    <property type="evidence" value="ECO:0007669"/>
    <property type="project" value="TreeGrafter"/>
</dbReference>
<evidence type="ECO:0000313" key="5">
    <source>
        <dbReference type="EMBL" id="KAK7084714.1"/>
    </source>
</evidence>
<feature type="non-terminal residue" evidence="5">
    <location>
        <position position="1"/>
    </location>
</feature>
<dbReference type="Pfam" id="PF16077">
    <property type="entry name" value="Spaetzle"/>
    <property type="match status" value="1"/>
</dbReference>
<name>A0AAN9ADW1_HALRR</name>